<dbReference type="AlphaFoldDB" id="A0AAE3DTB0"/>
<reference evidence="7 8" key="1">
    <citation type="submission" date="2021-10" db="EMBL/GenBank/DDBJ databases">
        <title>Anaerobic single-cell dispensing facilitates the cultivation of human gut bacteria.</title>
        <authorList>
            <person name="Afrizal A."/>
        </authorList>
    </citation>
    <scope>NUCLEOTIDE SEQUENCE [LARGE SCALE GENOMIC DNA]</scope>
    <source>
        <strain evidence="7 8">CLA-AA-H277</strain>
    </source>
</reference>
<accession>A0AAE3DTB0</accession>
<evidence type="ECO:0000256" key="5">
    <source>
        <dbReference type="ARBA" id="ARBA00023163"/>
    </source>
</evidence>
<dbReference type="InterPro" id="IPR000524">
    <property type="entry name" value="Tscrpt_reg_HTH_GntR"/>
</dbReference>
<dbReference type="GO" id="GO:0008483">
    <property type="term" value="F:transaminase activity"/>
    <property type="evidence" value="ECO:0007669"/>
    <property type="project" value="UniProtKB-KW"/>
</dbReference>
<dbReference type="Gene3D" id="3.40.640.10">
    <property type="entry name" value="Type I PLP-dependent aspartate aminotransferase-like (Major domain)"/>
    <property type="match status" value="1"/>
</dbReference>
<dbReference type="InterPro" id="IPR036390">
    <property type="entry name" value="WH_DNA-bd_sf"/>
</dbReference>
<proteinExistence type="inferred from homology"/>
<evidence type="ECO:0000256" key="4">
    <source>
        <dbReference type="ARBA" id="ARBA00023125"/>
    </source>
</evidence>
<dbReference type="PANTHER" id="PTHR46577">
    <property type="entry name" value="HTH-TYPE TRANSCRIPTIONAL REGULATORY PROTEIN GABR"/>
    <property type="match status" value="1"/>
</dbReference>
<evidence type="ECO:0000256" key="1">
    <source>
        <dbReference type="ARBA" id="ARBA00005384"/>
    </source>
</evidence>
<dbReference type="Pfam" id="PF00155">
    <property type="entry name" value="Aminotran_1_2"/>
    <property type="match status" value="1"/>
</dbReference>
<dbReference type="SMART" id="SM00345">
    <property type="entry name" value="HTH_GNTR"/>
    <property type="match status" value="1"/>
</dbReference>
<feature type="domain" description="HTH gntR-type" evidence="6">
    <location>
        <begin position="14"/>
        <end position="82"/>
    </location>
</feature>
<keyword evidence="3" id="KW-0805">Transcription regulation</keyword>
<keyword evidence="5" id="KW-0804">Transcription</keyword>
<dbReference type="Gene3D" id="1.10.10.10">
    <property type="entry name" value="Winged helix-like DNA-binding domain superfamily/Winged helix DNA-binding domain"/>
    <property type="match status" value="1"/>
</dbReference>
<dbReference type="PANTHER" id="PTHR46577:SF1">
    <property type="entry name" value="HTH-TYPE TRANSCRIPTIONAL REGULATORY PROTEIN GABR"/>
    <property type="match status" value="1"/>
</dbReference>
<evidence type="ECO:0000259" key="6">
    <source>
        <dbReference type="PROSITE" id="PS50949"/>
    </source>
</evidence>
<dbReference type="PROSITE" id="PS50949">
    <property type="entry name" value="HTH_GNTR"/>
    <property type="match status" value="1"/>
</dbReference>
<dbReference type="SUPFAM" id="SSF46785">
    <property type="entry name" value="Winged helix' DNA-binding domain"/>
    <property type="match status" value="1"/>
</dbReference>
<gene>
    <name evidence="7" type="ORF">LKD71_09730</name>
</gene>
<keyword evidence="4" id="KW-0238">DNA-binding</keyword>
<evidence type="ECO:0000313" key="7">
    <source>
        <dbReference type="EMBL" id="MCC2190082.1"/>
    </source>
</evidence>
<dbReference type="InterPro" id="IPR015424">
    <property type="entry name" value="PyrdxlP-dep_Trfase"/>
</dbReference>
<protein>
    <submittedName>
        <fullName evidence="7">PLP-dependent aminotransferase family protein</fullName>
    </submittedName>
</protein>
<dbReference type="PRINTS" id="PR00035">
    <property type="entry name" value="HTHGNTR"/>
</dbReference>
<dbReference type="SUPFAM" id="SSF53383">
    <property type="entry name" value="PLP-dependent transferases"/>
    <property type="match status" value="1"/>
</dbReference>
<dbReference type="GO" id="GO:0003700">
    <property type="term" value="F:DNA-binding transcription factor activity"/>
    <property type="evidence" value="ECO:0007669"/>
    <property type="project" value="InterPro"/>
</dbReference>
<dbReference type="InterPro" id="IPR004839">
    <property type="entry name" value="Aminotransferase_I/II_large"/>
</dbReference>
<dbReference type="RefSeq" id="WP_227615262.1">
    <property type="nucleotide sequence ID" value="NZ_JAJEPR010000014.1"/>
</dbReference>
<name>A0AAE3DTB0_9FIRM</name>
<dbReference type="Proteomes" id="UP001197875">
    <property type="component" value="Unassembled WGS sequence"/>
</dbReference>
<dbReference type="GO" id="GO:0030170">
    <property type="term" value="F:pyridoxal phosphate binding"/>
    <property type="evidence" value="ECO:0007669"/>
    <property type="project" value="InterPro"/>
</dbReference>
<evidence type="ECO:0000256" key="2">
    <source>
        <dbReference type="ARBA" id="ARBA00022898"/>
    </source>
</evidence>
<organism evidence="7 8">
    <name type="scientific">Fusicatenibacter faecihominis</name>
    <dbReference type="NCBI Taxonomy" id="2881276"/>
    <lineage>
        <taxon>Bacteria</taxon>
        <taxon>Bacillati</taxon>
        <taxon>Bacillota</taxon>
        <taxon>Clostridia</taxon>
        <taxon>Lachnospirales</taxon>
        <taxon>Lachnospiraceae</taxon>
        <taxon>Fusicatenibacter</taxon>
    </lineage>
</organism>
<keyword evidence="7" id="KW-0032">Aminotransferase</keyword>
<dbReference type="EMBL" id="JAJEPR010000014">
    <property type="protein sequence ID" value="MCC2190082.1"/>
    <property type="molecule type" value="Genomic_DNA"/>
</dbReference>
<keyword evidence="8" id="KW-1185">Reference proteome</keyword>
<dbReference type="InterPro" id="IPR051446">
    <property type="entry name" value="HTH_trans_reg/aminotransferase"/>
</dbReference>
<sequence>MTELTISLETGSDRPLYEQIYNHIKTEILDGGLPFQERLPSTRKLAQYLQVSRSTVDMAYEQLLSEGYIESAPCRGYFVSELDGIYKGVAKEREEARPAEVKREHYRFDFSPNGVDLDSFPHNAWRKLSRVVLQDDEKELFMLGEPAGELELRSTIAAHLHQSRGVNCLPEQVVVGAGTDYLLMLLQAVFGGKRSIAMENPTYKKAYQVLENLGNSMQVIDMDRSGMNVKKLEASGAEIAYVMPSHQYPLGTVMPIKRRLELLKWANGSKERYIIEDDYDSEFRYKGKPIPALQGYDSHGKVIYIGTFSKSIAPAIRVSYLVLPEKLLRCYKERGTAFSSTVSRVDQRIVAGFLKEGYYERHLNKMRAVYKNRHDVLLEGLKEIPGIEISGENAGVHLLVRFQNGRTEDEACALAKKAGIQVYGLSGYYVREKEETHTVILGYANLKEEAIREAVGLLKDVWRE</sequence>
<comment type="similarity">
    <text evidence="1">In the C-terminal section; belongs to the class-I pyridoxal-phosphate-dependent aminotransferase family.</text>
</comment>
<dbReference type="CDD" id="cd07377">
    <property type="entry name" value="WHTH_GntR"/>
    <property type="match status" value="1"/>
</dbReference>
<evidence type="ECO:0000256" key="3">
    <source>
        <dbReference type="ARBA" id="ARBA00023015"/>
    </source>
</evidence>
<dbReference type="GO" id="GO:0003677">
    <property type="term" value="F:DNA binding"/>
    <property type="evidence" value="ECO:0007669"/>
    <property type="project" value="UniProtKB-KW"/>
</dbReference>
<comment type="caution">
    <text evidence="7">The sequence shown here is derived from an EMBL/GenBank/DDBJ whole genome shotgun (WGS) entry which is preliminary data.</text>
</comment>
<dbReference type="CDD" id="cd00609">
    <property type="entry name" value="AAT_like"/>
    <property type="match status" value="1"/>
</dbReference>
<evidence type="ECO:0000313" key="8">
    <source>
        <dbReference type="Proteomes" id="UP001197875"/>
    </source>
</evidence>
<keyword evidence="7" id="KW-0808">Transferase</keyword>
<keyword evidence="2" id="KW-0663">Pyridoxal phosphate</keyword>
<dbReference type="InterPro" id="IPR036388">
    <property type="entry name" value="WH-like_DNA-bd_sf"/>
</dbReference>
<dbReference type="InterPro" id="IPR015421">
    <property type="entry name" value="PyrdxlP-dep_Trfase_major"/>
</dbReference>
<dbReference type="Pfam" id="PF00392">
    <property type="entry name" value="GntR"/>
    <property type="match status" value="1"/>
</dbReference>